<evidence type="ECO:0000313" key="1">
    <source>
        <dbReference type="EMBL" id="TXD72743.1"/>
    </source>
</evidence>
<dbReference type="OrthoDB" id="1442826at2"/>
<reference evidence="1 2" key="1">
    <citation type="submission" date="2019-08" db="EMBL/GenBank/DDBJ databases">
        <title>Genome of Aequorivita antarctica SW49 (type strain).</title>
        <authorList>
            <person name="Bowman J.P."/>
        </authorList>
    </citation>
    <scope>NUCLEOTIDE SEQUENCE [LARGE SCALE GENOMIC DNA]</scope>
    <source>
        <strain evidence="1 2">SW49</strain>
    </source>
</reference>
<protein>
    <submittedName>
        <fullName evidence="1">Uncharacterized protein</fullName>
    </submittedName>
</protein>
<evidence type="ECO:0000313" key="2">
    <source>
        <dbReference type="Proteomes" id="UP000321497"/>
    </source>
</evidence>
<dbReference type="Proteomes" id="UP000321497">
    <property type="component" value="Unassembled WGS sequence"/>
</dbReference>
<dbReference type="EMBL" id="VORT01000007">
    <property type="protein sequence ID" value="TXD72743.1"/>
    <property type="molecule type" value="Genomic_DNA"/>
</dbReference>
<sequence>MNYIKHLNAVFQQFSLDSRLNPTHISLYMALFQYWNINRFPEEFYINREEIMKMSKIGSKATYHRCLKNLHSWKYIRYLPSHNPYKGSKIRLPKLDTSIEPSDGTTTEPTTEQLVGQALVSYKNINKHITNTNKVKLPKNKNEVLIFFEKRKWPELEAEKFFNHYNGIGWKIGGKIKITDWHSTAENWMLKFKEIETGKAVSQKRDNLKTSKIKNYGQPL</sequence>
<keyword evidence="2" id="KW-1185">Reference proteome</keyword>
<proteinExistence type="predicted"/>
<comment type="caution">
    <text evidence="1">The sequence shown here is derived from an EMBL/GenBank/DDBJ whole genome shotgun (WGS) entry which is preliminary data.</text>
</comment>
<accession>A0A5C6Z080</accession>
<dbReference type="RefSeq" id="WP_111845942.1">
    <property type="nucleotide sequence ID" value="NZ_UEGI01000031.1"/>
</dbReference>
<gene>
    <name evidence="1" type="ORF">ESU54_11005</name>
</gene>
<dbReference type="AlphaFoldDB" id="A0A5C6Z080"/>
<name>A0A5C6Z080_9FLAO</name>
<organism evidence="1 2">
    <name type="scientific">Aequorivita antarctica</name>
    <dbReference type="NCBI Taxonomy" id="153266"/>
    <lineage>
        <taxon>Bacteria</taxon>
        <taxon>Pseudomonadati</taxon>
        <taxon>Bacteroidota</taxon>
        <taxon>Flavobacteriia</taxon>
        <taxon>Flavobacteriales</taxon>
        <taxon>Flavobacteriaceae</taxon>
        <taxon>Aequorivita</taxon>
    </lineage>
</organism>